<dbReference type="AlphaFoldDB" id="A0AAV1EB89"/>
<feature type="compositionally biased region" description="Basic and acidic residues" evidence="1">
    <location>
        <begin position="53"/>
        <end position="66"/>
    </location>
</feature>
<name>A0AAV1EB89_OLDCO</name>
<dbReference type="Proteomes" id="UP001161247">
    <property type="component" value="Chromosome 8"/>
</dbReference>
<feature type="region of interest" description="Disordered" evidence="1">
    <location>
        <begin position="1"/>
        <end position="134"/>
    </location>
</feature>
<reference evidence="2" key="1">
    <citation type="submission" date="2023-03" db="EMBL/GenBank/DDBJ databases">
        <authorList>
            <person name="Julca I."/>
        </authorList>
    </citation>
    <scope>NUCLEOTIDE SEQUENCE</scope>
</reference>
<feature type="compositionally biased region" description="Polar residues" evidence="1">
    <location>
        <begin position="91"/>
        <end position="101"/>
    </location>
</feature>
<keyword evidence="3" id="KW-1185">Reference proteome</keyword>
<evidence type="ECO:0000313" key="2">
    <source>
        <dbReference type="EMBL" id="CAI9116851.1"/>
    </source>
</evidence>
<feature type="region of interest" description="Disordered" evidence="1">
    <location>
        <begin position="158"/>
        <end position="177"/>
    </location>
</feature>
<proteinExistence type="predicted"/>
<evidence type="ECO:0000313" key="3">
    <source>
        <dbReference type="Proteomes" id="UP001161247"/>
    </source>
</evidence>
<sequence>MSYCCQSPAAKNSAVEQGKGPMGNGAPTTKGKDKRHVKPNQEEWVQVSKGGKVRMDKPKFSGESSRKAQAQGSRFSWLQEMSAQEKRSSFKKSPSDTQPDPLSNHPENTHTEPLNPNQDFSPPPTTKHQVSTSQVGLEVVQVPSTLDPSCHQAVRVNSEPTPTYHKPIPNPTTTPNQPTYQNEFPMENFPPDPEAIQLSPVLAAAMAGKQISPLQKNVVLWKKTPVPCRWSQVLCKGC</sequence>
<feature type="compositionally biased region" description="Polar residues" evidence="1">
    <location>
        <begin position="67"/>
        <end position="82"/>
    </location>
</feature>
<protein>
    <submittedName>
        <fullName evidence="2">OLC1v1018117C1</fullName>
    </submittedName>
</protein>
<dbReference type="EMBL" id="OX459125">
    <property type="protein sequence ID" value="CAI9116851.1"/>
    <property type="molecule type" value="Genomic_DNA"/>
</dbReference>
<organism evidence="2 3">
    <name type="scientific">Oldenlandia corymbosa var. corymbosa</name>
    <dbReference type="NCBI Taxonomy" id="529605"/>
    <lineage>
        <taxon>Eukaryota</taxon>
        <taxon>Viridiplantae</taxon>
        <taxon>Streptophyta</taxon>
        <taxon>Embryophyta</taxon>
        <taxon>Tracheophyta</taxon>
        <taxon>Spermatophyta</taxon>
        <taxon>Magnoliopsida</taxon>
        <taxon>eudicotyledons</taxon>
        <taxon>Gunneridae</taxon>
        <taxon>Pentapetalae</taxon>
        <taxon>asterids</taxon>
        <taxon>lamiids</taxon>
        <taxon>Gentianales</taxon>
        <taxon>Rubiaceae</taxon>
        <taxon>Rubioideae</taxon>
        <taxon>Spermacoceae</taxon>
        <taxon>Hedyotis-Oldenlandia complex</taxon>
        <taxon>Oldenlandia</taxon>
    </lineage>
</organism>
<feature type="compositionally biased region" description="Polar residues" evidence="1">
    <location>
        <begin position="111"/>
        <end position="134"/>
    </location>
</feature>
<gene>
    <name evidence="2" type="ORF">OLC1_LOCUS23038</name>
</gene>
<accession>A0AAV1EB89</accession>
<evidence type="ECO:0000256" key="1">
    <source>
        <dbReference type="SAM" id="MobiDB-lite"/>
    </source>
</evidence>